<sequence length="268" mass="29974">MPVSKVSLFSIGKKSAESLFFPRRYATRMRFHSSSYMRAAKMSNEGRPLLAQGQLGSPLRRSYLIPTVVLGGIGGAFIFWHMNDEKRAIRKGQGSNDGCSTTKGPVIGGPFSLIDSHGRLVTEEDLRGDWILLYFGYTSSPDVGPAELLKLAKAINTLESKHGVKVRPVFVTIDPQRDTPSQLGAYLKEFDERIMGLTGPVGAVRQMAHEYRVYFKKVEEDGDDYLVESSHNMYLMNPCMEIVRTFGLEYNAEQLAEQIHNESRKTGT</sequence>
<evidence type="ECO:0000313" key="1">
    <source>
        <dbReference type="EMBL" id="KAI3665041.1"/>
    </source>
</evidence>
<comment type="caution">
    <text evidence="1">The sequence shown here is derived from an EMBL/GenBank/DDBJ whole genome shotgun (WGS) entry which is preliminary data.</text>
</comment>
<name>A0ACB8XE09_ARCLA</name>
<protein>
    <submittedName>
        <fullName evidence="1">Uncharacterized protein</fullName>
    </submittedName>
</protein>
<accession>A0ACB8XE09</accession>
<reference evidence="1 2" key="2">
    <citation type="journal article" date="2022" name="Mol. Ecol. Resour.">
        <title>The genomes of chicory, endive, great burdock and yacon provide insights into Asteraceae paleo-polyploidization history and plant inulin production.</title>
        <authorList>
            <person name="Fan W."/>
            <person name="Wang S."/>
            <person name="Wang H."/>
            <person name="Wang A."/>
            <person name="Jiang F."/>
            <person name="Liu H."/>
            <person name="Zhao H."/>
            <person name="Xu D."/>
            <person name="Zhang Y."/>
        </authorList>
    </citation>
    <scope>NUCLEOTIDE SEQUENCE [LARGE SCALE GENOMIC DNA]</scope>
    <source>
        <strain evidence="2">cv. Niubang</strain>
    </source>
</reference>
<dbReference type="Proteomes" id="UP001055879">
    <property type="component" value="Linkage Group LG18"/>
</dbReference>
<dbReference type="EMBL" id="CM042064">
    <property type="protein sequence ID" value="KAI3665041.1"/>
    <property type="molecule type" value="Genomic_DNA"/>
</dbReference>
<organism evidence="1 2">
    <name type="scientific">Arctium lappa</name>
    <name type="common">Greater burdock</name>
    <name type="synonym">Lappa major</name>
    <dbReference type="NCBI Taxonomy" id="4217"/>
    <lineage>
        <taxon>Eukaryota</taxon>
        <taxon>Viridiplantae</taxon>
        <taxon>Streptophyta</taxon>
        <taxon>Embryophyta</taxon>
        <taxon>Tracheophyta</taxon>
        <taxon>Spermatophyta</taxon>
        <taxon>Magnoliopsida</taxon>
        <taxon>eudicotyledons</taxon>
        <taxon>Gunneridae</taxon>
        <taxon>Pentapetalae</taxon>
        <taxon>asterids</taxon>
        <taxon>campanulids</taxon>
        <taxon>Asterales</taxon>
        <taxon>Asteraceae</taxon>
        <taxon>Carduoideae</taxon>
        <taxon>Cardueae</taxon>
        <taxon>Arctiinae</taxon>
        <taxon>Arctium</taxon>
    </lineage>
</organism>
<gene>
    <name evidence="1" type="ORF">L6452_43657</name>
</gene>
<evidence type="ECO:0000313" key="2">
    <source>
        <dbReference type="Proteomes" id="UP001055879"/>
    </source>
</evidence>
<reference evidence="2" key="1">
    <citation type="journal article" date="2022" name="Mol. Ecol. Resour.">
        <title>The genomes of chicory, endive, great burdock and yacon provide insights into Asteraceae palaeo-polyploidization history and plant inulin production.</title>
        <authorList>
            <person name="Fan W."/>
            <person name="Wang S."/>
            <person name="Wang H."/>
            <person name="Wang A."/>
            <person name="Jiang F."/>
            <person name="Liu H."/>
            <person name="Zhao H."/>
            <person name="Xu D."/>
            <person name="Zhang Y."/>
        </authorList>
    </citation>
    <scope>NUCLEOTIDE SEQUENCE [LARGE SCALE GENOMIC DNA]</scope>
    <source>
        <strain evidence="2">cv. Niubang</strain>
    </source>
</reference>
<keyword evidence="2" id="KW-1185">Reference proteome</keyword>
<proteinExistence type="predicted"/>